<dbReference type="EMBL" id="QMQV01000001">
    <property type="protein sequence ID" value="RLE50758.1"/>
    <property type="molecule type" value="Genomic_DNA"/>
</dbReference>
<dbReference type="InterPro" id="IPR023227">
    <property type="entry name" value="SAM_OH_AdoTrfase_C_sf"/>
</dbReference>
<gene>
    <name evidence="5" type="ORF">DRJ31_00290</name>
    <name evidence="6" type="ORF">DRJ33_04475</name>
</gene>
<sequence length="262" mass="28614">MMPVITLLTDFGLKDYYVASMKAVILSICPSATIVDISHDISNFDILEAAFTLCASYHYFPHGTVHVVVVDPGVGSSRKALVFKTRNYYFVGPDNGVLSLAAEMDNVIEVREIVNEKLMLHKISRTFHGRDVFAPVAAHIACGLSVKEVGPVVNEYVKLPLQRPSKDGNICQGSILHIDKFGNVITNIPSSFVGEDVRSIKLFLSDGRIYHMPLVDFYAAAPIGSLMAIHGSAGFLEISINQGNAASTLKVKRGEKIILELH</sequence>
<dbReference type="Pfam" id="PF20257">
    <property type="entry name" value="SAM_HAT_C"/>
    <property type="match status" value="1"/>
</dbReference>
<evidence type="ECO:0000313" key="8">
    <source>
        <dbReference type="Proteomes" id="UP000278475"/>
    </source>
</evidence>
<dbReference type="InterPro" id="IPR023228">
    <property type="entry name" value="SAM_OH_AdoTrfase_N_sf"/>
</dbReference>
<evidence type="ECO:0000313" key="7">
    <source>
        <dbReference type="Proteomes" id="UP000272051"/>
    </source>
</evidence>
<evidence type="ECO:0008006" key="9">
    <source>
        <dbReference type="Google" id="ProtNLM"/>
    </source>
</evidence>
<comment type="caution">
    <text evidence="6">The sequence shown here is derived from an EMBL/GenBank/DDBJ whole genome shotgun (WGS) entry which is preliminary data.</text>
</comment>
<dbReference type="Pfam" id="PF01887">
    <property type="entry name" value="SAM_HAT_N"/>
    <property type="match status" value="1"/>
</dbReference>
<dbReference type="Gene3D" id="3.40.50.10790">
    <property type="entry name" value="S-adenosyl-l-methionine hydroxide adenosyltransferase, N-terminal"/>
    <property type="match status" value="1"/>
</dbReference>
<dbReference type="SUPFAM" id="SSF101852">
    <property type="entry name" value="Bacterial fluorinating enzyme, C-terminal domain"/>
    <property type="match status" value="1"/>
</dbReference>
<dbReference type="PANTHER" id="PTHR35092:SF1">
    <property type="entry name" value="CHLORINASE MJ1651"/>
    <property type="match status" value="1"/>
</dbReference>
<evidence type="ECO:0000313" key="6">
    <source>
        <dbReference type="EMBL" id="RLE52136.1"/>
    </source>
</evidence>
<reference evidence="7 8" key="1">
    <citation type="submission" date="2018-06" db="EMBL/GenBank/DDBJ databases">
        <title>Extensive metabolic versatility and redundancy in microbially diverse, dynamic hydrothermal sediments.</title>
        <authorList>
            <person name="Dombrowski N."/>
            <person name="Teske A."/>
            <person name="Baker B.J."/>
        </authorList>
    </citation>
    <scope>NUCLEOTIDE SEQUENCE [LARGE SCALE GENOMIC DNA]</scope>
    <source>
        <strain evidence="6">B34_G17</strain>
        <strain evidence="5">B66_G16</strain>
    </source>
</reference>
<evidence type="ECO:0000256" key="2">
    <source>
        <dbReference type="ARBA" id="ARBA00024035"/>
    </source>
</evidence>
<comment type="similarity">
    <text evidence="2">Belongs to the SAM hydrolase / SAM-dependent halogenase family.</text>
</comment>
<evidence type="ECO:0000256" key="1">
    <source>
        <dbReference type="ARBA" id="ARBA00022691"/>
    </source>
</evidence>
<evidence type="ECO:0000259" key="4">
    <source>
        <dbReference type="Pfam" id="PF20257"/>
    </source>
</evidence>
<dbReference type="SUPFAM" id="SSF102522">
    <property type="entry name" value="Bacterial fluorinating enzyme, N-terminal domain"/>
    <property type="match status" value="1"/>
</dbReference>
<dbReference type="AlphaFoldDB" id="A0A497EY74"/>
<dbReference type="PANTHER" id="PTHR35092">
    <property type="entry name" value="CHLORINASE MJ1651"/>
    <property type="match status" value="1"/>
</dbReference>
<dbReference type="Gene3D" id="2.40.30.90">
    <property type="entry name" value="Bacterial fluorinating enzyme like"/>
    <property type="match status" value="1"/>
</dbReference>
<proteinExistence type="inferred from homology"/>
<dbReference type="PIRSF" id="PIRSF006779">
    <property type="entry name" value="UCP006779"/>
    <property type="match status" value="1"/>
</dbReference>
<feature type="domain" description="S-adenosyl-l-methionine hydroxide adenosyltransferase N-terminal" evidence="3">
    <location>
        <begin position="5"/>
        <end position="150"/>
    </location>
</feature>
<name>A0A497EY74_9CREN</name>
<protein>
    <recommendedName>
        <fullName evidence="9">SAM-dependent chlorinase/fluorinase</fullName>
    </recommendedName>
</protein>
<dbReference type="InterPro" id="IPR046469">
    <property type="entry name" value="SAM_HAT_N"/>
</dbReference>
<keyword evidence="1" id="KW-0949">S-adenosyl-L-methionine</keyword>
<dbReference type="InterPro" id="IPR002747">
    <property type="entry name" value="SAM_OH_AdoTrfase"/>
</dbReference>
<evidence type="ECO:0000259" key="3">
    <source>
        <dbReference type="Pfam" id="PF01887"/>
    </source>
</evidence>
<dbReference type="Proteomes" id="UP000278475">
    <property type="component" value="Unassembled WGS sequence"/>
</dbReference>
<evidence type="ECO:0000313" key="5">
    <source>
        <dbReference type="EMBL" id="RLE50758.1"/>
    </source>
</evidence>
<accession>A0A497EY74</accession>
<feature type="domain" description="S-adenosyl-l-methionine hydroxide adenosyltransferase C-terminal" evidence="4">
    <location>
        <begin position="173"/>
        <end position="257"/>
    </location>
</feature>
<organism evidence="6 7">
    <name type="scientific">Thermoproteota archaeon</name>
    <dbReference type="NCBI Taxonomy" id="2056631"/>
    <lineage>
        <taxon>Archaea</taxon>
        <taxon>Thermoproteota</taxon>
    </lineage>
</organism>
<dbReference type="EMBL" id="QMQX01000066">
    <property type="protein sequence ID" value="RLE52136.1"/>
    <property type="molecule type" value="Genomic_DNA"/>
</dbReference>
<dbReference type="InterPro" id="IPR046470">
    <property type="entry name" value="SAM_HAT_C"/>
</dbReference>
<dbReference type="Proteomes" id="UP000272051">
    <property type="component" value="Unassembled WGS sequence"/>
</dbReference>